<reference evidence="1" key="2">
    <citation type="journal article" date="2024" name="Plant">
        <title>Genomic evolution and insights into agronomic trait innovations of Sesamum species.</title>
        <authorList>
            <person name="Miao H."/>
            <person name="Wang L."/>
            <person name="Qu L."/>
            <person name="Liu H."/>
            <person name="Sun Y."/>
            <person name="Le M."/>
            <person name="Wang Q."/>
            <person name="Wei S."/>
            <person name="Zheng Y."/>
            <person name="Lin W."/>
            <person name="Duan Y."/>
            <person name="Cao H."/>
            <person name="Xiong S."/>
            <person name="Wang X."/>
            <person name="Wei L."/>
            <person name="Li C."/>
            <person name="Ma Q."/>
            <person name="Ju M."/>
            <person name="Zhao R."/>
            <person name="Li G."/>
            <person name="Mu C."/>
            <person name="Tian Q."/>
            <person name="Mei H."/>
            <person name="Zhang T."/>
            <person name="Gao T."/>
            <person name="Zhang H."/>
        </authorList>
    </citation>
    <scope>NUCLEOTIDE SEQUENCE</scope>
    <source>
        <strain evidence="1">KEN8</strain>
    </source>
</reference>
<gene>
    <name evidence="1" type="ORF">Scaly_0086700</name>
</gene>
<accession>A0AAW2SV93</accession>
<comment type="caution">
    <text evidence="1">The sequence shown here is derived from an EMBL/GenBank/DDBJ whole genome shotgun (WGS) entry which is preliminary data.</text>
</comment>
<name>A0AAW2SV93_9LAMI</name>
<evidence type="ECO:0000313" key="1">
    <source>
        <dbReference type="EMBL" id="KAL0396383.1"/>
    </source>
</evidence>
<dbReference type="EMBL" id="JACGWM010000001">
    <property type="protein sequence ID" value="KAL0396383.1"/>
    <property type="molecule type" value="Genomic_DNA"/>
</dbReference>
<organism evidence="1">
    <name type="scientific">Sesamum calycinum</name>
    <dbReference type="NCBI Taxonomy" id="2727403"/>
    <lineage>
        <taxon>Eukaryota</taxon>
        <taxon>Viridiplantae</taxon>
        <taxon>Streptophyta</taxon>
        <taxon>Embryophyta</taxon>
        <taxon>Tracheophyta</taxon>
        <taxon>Spermatophyta</taxon>
        <taxon>Magnoliopsida</taxon>
        <taxon>eudicotyledons</taxon>
        <taxon>Gunneridae</taxon>
        <taxon>Pentapetalae</taxon>
        <taxon>asterids</taxon>
        <taxon>lamiids</taxon>
        <taxon>Lamiales</taxon>
        <taxon>Pedaliaceae</taxon>
        <taxon>Sesamum</taxon>
    </lineage>
</organism>
<dbReference type="AlphaFoldDB" id="A0AAW2SV93"/>
<dbReference type="PANTHER" id="PTHR10775:SF182">
    <property type="entry name" value="TRANSPOSON, EN_SPM-LIKE, TRANSPOSASE-ASSOCIATED DOMAIN PROTEIN-RELATED"/>
    <property type="match status" value="1"/>
</dbReference>
<sequence>MIWHNLDVKHIEKNLFDNIFNTVMDIEKKMKDNLNAWKDLKIICNRPELELDEQRPNTMSKAVYTLMKEQKRRICEWIRGLTFPNGYASNIARYVDMMELMMRGMKSHDCYIFIWKLILVLFREMFVEHVSSIPDHILDHA</sequence>
<protein>
    <submittedName>
        <fullName evidence="1">Uncharacterized protein</fullName>
    </submittedName>
</protein>
<dbReference type="PANTHER" id="PTHR10775">
    <property type="entry name" value="OS08G0208400 PROTEIN"/>
    <property type="match status" value="1"/>
</dbReference>
<reference evidence="1" key="1">
    <citation type="submission" date="2020-06" db="EMBL/GenBank/DDBJ databases">
        <authorList>
            <person name="Li T."/>
            <person name="Hu X."/>
            <person name="Zhang T."/>
            <person name="Song X."/>
            <person name="Zhang H."/>
            <person name="Dai N."/>
            <person name="Sheng W."/>
            <person name="Hou X."/>
            <person name="Wei L."/>
        </authorList>
    </citation>
    <scope>NUCLEOTIDE SEQUENCE</scope>
    <source>
        <strain evidence="1">KEN8</strain>
        <tissue evidence="1">Leaf</tissue>
    </source>
</reference>
<proteinExistence type="predicted"/>